<dbReference type="EMBL" id="BK032549">
    <property type="protein sequence ID" value="DAF47017.1"/>
    <property type="molecule type" value="Genomic_DNA"/>
</dbReference>
<sequence length="100" mass="11112">MPKAVLIMDMPESCDMCDFVDDGQPTRYGEKTLYCGVPGIGEDVTDYITCRPEFCPLRELPEKIPELKSGYEDLSTSIRRVGWNACLDEILGGKDDGTTV</sequence>
<proteinExistence type="predicted"/>
<protein>
    <submittedName>
        <fullName evidence="1">Uncharacterized protein</fullName>
    </submittedName>
</protein>
<organism evidence="1">
    <name type="scientific">Myoviridae sp. ctnzH2</name>
    <dbReference type="NCBI Taxonomy" id="2827707"/>
    <lineage>
        <taxon>Viruses</taxon>
        <taxon>Duplodnaviria</taxon>
        <taxon>Heunggongvirae</taxon>
        <taxon>Uroviricota</taxon>
        <taxon>Caudoviricetes</taxon>
    </lineage>
</organism>
<name>A0A8S5S7U3_9CAUD</name>
<accession>A0A8S5S7U3</accession>
<evidence type="ECO:0000313" key="1">
    <source>
        <dbReference type="EMBL" id="DAF47017.1"/>
    </source>
</evidence>
<reference evidence="1" key="1">
    <citation type="journal article" date="2021" name="Proc. Natl. Acad. Sci. U.S.A.">
        <title>A Catalog of Tens of Thousands of Viruses from Human Metagenomes Reveals Hidden Associations with Chronic Diseases.</title>
        <authorList>
            <person name="Tisza M.J."/>
            <person name="Buck C.B."/>
        </authorList>
    </citation>
    <scope>NUCLEOTIDE SEQUENCE</scope>
    <source>
        <strain evidence="1">CtnzH2</strain>
    </source>
</reference>